<dbReference type="Gene3D" id="2.30.30.490">
    <property type="match status" value="2"/>
</dbReference>
<dbReference type="SMART" id="SM00355">
    <property type="entry name" value="ZnF_C2H2"/>
    <property type="match status" value="2"/>
</dbReference>
<dbReference type="PANTHER" id="PTHR16062:SF19">
    <property type="entry name" value="PROTEIN POLYBROMO-1"/>
    <property type="match status" value="1"/>
</dbReference>
<keyword evidence="9" id="KW-0238">DNA-binding</keyword>
<dbReference type="GO" id="GO:0016586">
    <property type="term" value="C:RSC-type complex"/>
    <property type="evidence" value="ECO:0007669"/>
    <property type="project" value="InterPro"/>
</dbReference>
<feature type="region of interest" description="Disordered" evidence="10">
    <location>
        <begin position="700"/>
        <end position="723"/>
    </location>
</feature>
<evidence type="ECO:0000256" key="9">
    <source>
        <dbReference type="PROSITE-ProRule" id="PRU00267"/>
    </source>
</evidence>
<feature type="domain" description="Bromo" evidence="11">
    <location>
        <begin position="746"/>
        <end position="816"/>
    </location>
</feature>
<dbReference type="GO" id="GO:0016514">
    <property type="term" value="C:SWI/SNF complex"/>
    <property type="evidence" value="ECO:0007669"/>
    <property type="project" value="TreeGrafter"/>
</dbReference>
<keyword evidence="4" id="KW-0805">Transcription regulation</keyword>
<dbReference type="GO" id="GO:0006338">
    <property type="term" value="P:chromatin remodeling"/>
    <property type="evidence" value="ECO:0007669"/>
    <property type="project" value="InterPro"/>
</dbReference>
<feature type="compositionally biased region" description="Pro residues" evidence="10">
    <location>
        <begin position="1800"/>
        <end position="1813"/>
    </location>
</feature>
<dbReference type="OrthoDB" id="10009055at2759"/>
<dbReference type="InterPro" id="IPR043151">
    <property type="entry name" value="BAH_sf"/>
</dbReference>
<dbReference type="KEGG" id="aplc:110982094"/>
<dbReference type="Pfam" id="PF00505">
    <property type="entry name" value="HMG_box"/>
    <property type="match status" value="1"/>
</dbReference>
<feature type="domain" description="Bromo" evidence="11">
    <location>
        <begin position="450"/>
        <end position="520"/>
    </location>
</feature>
<dbReference type="PRINTS" id="PR00503">
    <property type="entry name" value="BROMODOMAIN"/>
</dbReference>
<dbReference type="PROSITE" id="PS50118">
    <property type="entry name" value="HMG_BOX_2"/>
    <property type="match status" value="1"/>
</dbReference>
<feature type="domain" description="BAH" evidence="13">
    <location>
        <begin position="1235"/>
        <end position="1351"/>
    </location>
</feature>
<proteinExistence type="predicted"/>
<dbReference type="Pfam" id="PF00439">
    <property type="entry name" value="Bromodomain"/>
    <property type="match status" value="5"/>
</dbReference>
<feature type="compositionally biased region" description="Low complexity" evidence="10">
    <location>
        <begin position="1790"/>
        <end position="1799"/>
    </location>
</feature>
<dbReference type="InterPro" id="IPR037968">
    <property type="entry name" value="PBRM1_BD5"/>
</dbReference>
<keyword evidence="14" id="KW-1185">Reference proteome</keyword>
<dbReference type="SUPFAM" id="SSF47370">
    <property type="entry name" value="Bromodomain"/>
    <property type="match status" value="6"/>
</dbReference>
<evidence type="ECO:0000256" key="2">
    <source>
        <dbReference type="ARBA" id="ARBA00022737"/>
    </source>
</evidence>
<dbReference type="FunFam" id="2.30.30.490:FF:000002">
    <property type="entry name" value="protein polybromo-1 isoform X3"/>
    <property type="match status" value="1"/>
</dbReference>
<evidence type="ECO:0000313" key="15">
    <source>
        <dbReference type="RefSeq" id="XP_022095942.1"/>
    </source>
</evidence>
<dbReference type="Gene3D" id="1.20.920.10">
    <property type="entry name" value="Bromodomain-like"/>
    <property type="match status" value="6"/>
</dbReference>
<dbReference type="PROSITE" id="PS51038">
    <property type="entry name" value="BAH"/>
    <property type="match status" value="2"/>
</dbReference>
<dbReference type="InterPro" id="IPR001487">
    <property type="entry name" value="Bromodomain"/>
</dbReference>
<dbReference type="InterPro" id="IPR036910">
    <property type="entry name" value="HMG_box_dom_sf"/>
</dbReference>
<evidence type="ECO:0000313" key="14">
    <source>
        <dbReference type="Proteomes" id="UP000694845"/>
    </source>
</evidence>
<evidence type="ECO:0000256" key="7">
    <source>
        <dbReference type="ARBA" id="ARBA00023242"/>
    </source>
</evidence>
<feature type="region of interest" description="Disordered" evidence="10">
    <location>
        <begin position="535"/>
        <end position="565"/>
    </location>
</feature>
<feature type="region of interest" description="Disordered" evidence="10">
    <location>
        <begin position="1"/>
        <end position="41"/>
    </location>
</feature>
<feature type="domain" description="HMG box" evidence="12">
    <location>
        <begin position="1453"/>
        <end position="1521"/>
    </location>
</feature>
<gene>
    <name evidence="15 16" type="primary">LOC110982094</name>
</gene>
<dbReference type="RefSeq" id="XP_022095942.1">
    <property type="nucleotide sequence ID" value="XM_022240250.1"/>
</dbReference>
<dbReference type="FunFam" id="1.20.920.10:FF:000006">
    <property type="entry name" value="protein polybromo-1 isoform X1"/>
    <property type="match status" value="1"/>
</dbReference>
<dbReference type="SMART" id="SM00398">
    <property type="entry name" value="HMG"/>
    <property type="match status" value="1"/>
</dbReference>
<dbReference type="GO" id="GO:0003682">
    <property type="term" value="F:chromatin binding"/>
    <property type="evidence" value="ECO:0007669"/>
    <property type="project" value="InterPro"/>
</dbReference>
<sequence length="1915" mass="218027">MTKRRRSAASSDAKECEEESTSSSTFHFPVKRRKKSVQSQDPAEIIQELYDTIRNYKTEDGRLLCEALIRVPKRRGAPEYYDVVSSPIDLLKIQQRMKMEEYDTVEQMETDVELMINNALAYYKKSSQEYKDASDIWRLFAGTKHRLLDDDSTTDDTKYLKEIGEFRLDKEEEEQSYEVFADRDPTDVTAVASCRQQVGSGPSTDLIGPARHLRAHCSITSVPSELPCKHEQPSQEEVKGQEEEEEEVQELKECEFAMENPCDPLEQLFTAVMAQREEDTDRNISLIFRKLPPRSQFPDYYDIIKNPIDMKVIAKNIRSGRYASLSDLEKDLLLMVKNAKTFNEPGSQVYKDAMVLKKLITSTKQELDRAIRMGEMASKTAPPVRGEQKESAIQVAANLPSDEDEDDNESLSAMQYEENDEESGAENFLANSSDAKHVLFNTVLNAKNSLGQLLSEPFMRLPIKRLYPDYYEEILHPMALCKIRSKLKMDRYESLAELAQDLDLIFNNAKHYNLPASRLYKDAEKLQKMMNTKYKELEKMESKRDTESDDEESDRGSSKRRRSSIKKCTDVDSDLKARMQIVYDTLVEYQDKDGRYPITLFMEKPSKKLYPDYYQVISEPIDMKTIEINIKTDKYVQEEMMVSDFDLLFNNARQYNEEGSMVYEDANFLERLLKDKCRELGFAVTVPAMVSCVSEVSKGASKTKTTPVDPPKRLPSKRPRSMAGMTPLEQKLNDLYGTIYDYTDSNGRELAAPFIRLPTKNEYPEYYQVIKKPIDMQKIQQRLSAKQYEQLDDMVTDFLLMFDNACKFNEPDSLIYKDALTLQRVLLQTKSELMGDETSGMPDIQSTVREILTNLFVSLANHQDEEGRCFSDSLSEVPPVKEELAVTGEGETQPQLSQQKPKDLDTLRRYLDKGCYRRLDCFQDHIFGVLERARNLSRTDSQVYEDAIEMQRFFINIRDEICKNGEILLSPALSYTHRHMQNDIEKQKKDKLPKEMKEDAEKKEEEAKQLQQDVTGGDGKDAQEMNETEASNGLIVNGQTYRVGDFVYVEPSEKNLKLHIVCIEKLWSDPDGECWLHGNWYLRPNETFHLATRKFLEKEVFKSDYYNKVKISQHVVGKCHVMSVKDYFKYKPEGFNEEDVYTCESRYSAKAKAFKKIKIWAMPPSNVKIVPRDEPLSRVRIASVFADSQGIEPADSDNTDGEYQVFEKEREDVVVESPTDDEKWVYYEQLNFEGHVYKLGDCVYLRSDQARPFVARIDKMWKDGNGDPWFNGPWFVRPSETVHPPTRLFYKNEVFLSSIEDTNPMRSICGKCHVMLYKDYISSRPTEYAEEDIFVCESQYKEAERQIRKVKSLKRYSVSNKVVDDEVYFFKKPITPIKEASPLLQLASENSEEGEIEKEKPGLEEDDDKTVILTTEEETETSTAVATPKGAAKVGKASTSSDPRSASSQKVPKPRHASGFILFASEQRADVKKNNPKMSFGEISRLIGSDWRHLPSTDKNLYEERAAAIAETKAIEKASKEAANPPPTSQASGQPKGPVAGAIKVFECGWEGCDHQYDDQEDLLNHLVEAGEHLKPVGEPSELTYPCCWKGCSRYRKNQPFPALSRLIRHCKEVHMKATTGKYIYPQNLSRNFFSRFGHHAQEEGRSGTPGGGAIMGIVGPPTPVGMATQQLTHSSHASMSGMAMQSMLDPYPGGHMVGVGGHPPSMQGMVPPMAQPASVQHGMYMSMQPAGMGYQYPGAQHPGAQQHVMHVQPPGAAGQGQMMSPRGQQGVAPSPHGAPSPALNQGTMPSQSSSVQQPLVPPPPLFVPPPPRTQRLLHSEAYIRYIEGLSTNTENVSDWQRHLTVRPEDVAITPEQQARLPSNWLANKPSKESETLKALWKLRDLMLHDSLRISKAYNFDIKEEAKPDMITIET</sequence>
<comment type="subcellular location">
    <subcellularLocation>
        <location evidence="1">Nucleus</location>
    </subcellularLocation>
</comment>
<dbReference type="PROSITE" id="PS50014">
    <property type="entry name" value="BROMODOMAIN_2"/>
    <property type="match status" value="5"/>
</dbReference>
<feature type="domain" description="Bromo" evidence="11">
    <location>
        <begin position="60"/>
        <end position="130"/>
    </location>
</feature>
<feature type="region of interest" description="Disordered" evidence="10">
    <location>
        <begin position="225"/>
        <end position="245"/>
    </location>
</feature>
<dbReference type="GO" id="GO:0003677">
    <property type="term" value="F:DNA binding"/>
    <property type="evidence" value="ECO:0007669"/>
    <property type="project" value="UniProtKB-UniRule"/>
</dbReference>
<feature type="region of interest" description="Disordered" evidence="10">
    <location>
        <begin position="1751"/>
        <end position="1813"/>
    </location>
</feature>
<dbReference type="CDD" id="cd04717">
    <property type="entry name" value="BAH_polybromo"/>
    <property type="match status" value="2"/>
</dbReference>
<dbReference type="InterPro" id="IPR001025">
    <property type="entry name" value="BAH_dom"/>
</dbReference>
<dbReference type="GeneID" id="110982094"/>
<dbReference type="FunFam" id="1.20.920.10:FF:000009">
    <property type="entry name" value="Protein polybromo-1 isoform 1"/>
    <property type="match status" value="1"/>
</dbReference>
<evidence type="ECO:0000259" key="13">
    <source>
        <dbReference type="PROSITE" id="PS51038"/>
    </source>
</evidence>
<dbReference type="CTD" id="55193"/>
<feature type="compositionally biased region" description="Low complexity" evidence="10">
    <location>
        <begin position="1438"/>
        <end position="1448"/>
    </location>
</feature>
<keyword evidence="2" id="KW-0677">Repeat</keyword>
<dbReference type="Gene3D" id="1.10.30.10">
    <property type="entry name" value="High mobility group box domain"/>
    <property type="match status" value="1"/>
</dbReference>
<dbReference type="CDD" id="cd05524">
    <property type="entry name" value="Bromo_polybromo_I"/>
    <property type="match status" value="1"/>
</dbReference>
<dbReference type="InterPro" id="IPR036427">
    <property type="entry name" value="Bromodomain-like_sf"/>
</dbReference>
<reference evidence="15 16" key="1">
    <citation type="submission" date="2025-04" db="UniProtKB">
        <authorList>
            <consortium name="RefSeq"/>
        </authorList>
    </citation>
    <scope>IDENTIFICATION</scope>
</reference>
<feature type="compositionally biased region" description="Basic and acidic residues" evidence="10">
    <location>
        <begin position="535"/>
        <end position="546"/>
    </location>
</feature>
<dbReference type="Gene3D" id="3.30.160.60">
    <property type="entry name" value="Classic Zinc Finger"/>
    <property type="match status" value="1"/>
</dbReference>
<dbReference type="PANTHER" id="PTHR16062">
    <property type="entry name" value="SWI/SNF-RELATED"/>
    <property type="match status" value="1"/>
</dbReference>
<evidence type="ECO:0000256" key="8">
    <source>
        <dbReference type="PROSITE-ProRule" id="PRU00035"/>
    </source>
</evidence>
<name>A0A8B7YTC1_ACAPL</name>
<dbReference type="GO" id="GO:0006368">
    <property type="term" value="P:transcription elongation by RNA polymerase II"/>
    <property type="evidence" value="ECO:0007669"/>
    <property type="project" value="TreeGrafter"/>
</dbReference>
<dbReference type="InterPro" id="IPR018359">
    <property type="entry name" value="Bromodomain_CS"/>
</dbReference>
<keyword evidence="7 9" id="KW-0539">Nucleus</keyword>
<protein>
    <submittedName>
        <fullName evidence="15 16">Protein polybromo-1-like isoform X1</fullName>
    </submittedName>
</protein>
<dbReference type="InterPro" id="IPR013087">
    <property type="entry name" value="Znf_C2H2_type"/>
</dbReference>
<evidence type="ECO:0000256" key="1">
    <source>
        <dbReference type="ARBA" id="ARBA00004123"/>
    </source>
</evidence>
<feature type="domain" description="BAH" evidence="13">
    <location>
        <begin position="1039"/>
        <end position="1158"/>
    </location>
</feature>
<dbReference type="InterPro" id="IPR009071">
    <property type="entry name" value="HMG_box_dom"/>
</dbReference>
<dbReference type="SMART" id="SM00439">
    <property type="entry name" value="BAH"/>
    <property type="match status" value="2"/>
</dbReference>
<accession>A0A8B7YTC1</accession>
<evidence type="ECO:0000256" key="5">
    <source>
        <dbReference type="ARBA" id="ARBA00023117"/>
    </source>
</evidence>
<dbReference type="FunFam" id="1.20.920.10:FF:000045">
    <property type="entry name" value="protein polybromo-1"/>
    <property type="match status" value="1"/>
</dbReference>
<dbReference type="InterPro" id="IPR037382">
    <property type="entry name" value="Rsc/polybromo"/>
</dbReference>
<evidence type="ECO:0000256" key="6">
    <source>
        <dbReference type="ARBA" id="ARBA00023163"/>
    </source>
</evidence>
<evidence type="ECO:0000259" key="11">
    <source>
        <dbReference type="PROSITE" id="PS50014"/>
    </source>
</evidence>
<evidence type="ECO:0000256" key="4">
    <source>
        <dbReference type="ARBA" id="ARBA00023015"/>
    </source>
</evidence>
<feature type="compositionally biased region" description="Basic and acidic residues" evidence="10">
    <location>
        <begin position="227"/>
        <end position="241"/>
    </location>
</feature>
<feature type="region of interest" description="Disordered" evidence="10">
    <location>
        <begin position="1517"/>
        <end position="1538"/>
    </location>
</feature>
<organism evidence="14 15">
    <name type="scientific">Acanthaster planci</name>
    <name type="common">Crown-of-thorns starfish</name>
    <dbReference type="NCBI Taxonomy" id="133434"/>
    <lineage>
        <taxon>Eukaryota</taxon>
        <taxon>Metazoa</taxon>
        <taxon>Echinodermata</taxon>
        <taxon>Eleutherozoa</taxon>
        <taxon>Asterozoa</taxon>
        <taxon>Asteroidea</taxon>
        <taxon>Valvatacea</taxon>
        <taxon>Valvatida</taxon>
        <taxon>Acanthasteridae</taxon>
        <taxon>Acanthaster</taxon>
    </lineage>
</organism>
<dbReference type="PROSITE" id="PS00633">
    <property type="entry name" value="BROMODOMAIN_1"/>
    <property type="match status" value="2"/>
</dbReference>
<keyword evidence="3" id="KW-0156">Chromatin regulator</keyword>
<dbReference type="Proteomes" id="UP000694845">
    <property type="component" value="Unplaced"/>
</dbReference>
<dbReference type="CDD" id="cd05515">
    <property type="entry name" value="Bromo_polybromo_V"/>
    <property type="match status" value="1"/>
</dbReference>
<evidence type="ECO:0000313" key="16">
    <source>
        <dbReference type="RefSeq" id="XP_022095943.1"/>
    </source>
</evidence>
<evidence type="ECO:0000256" key="3">
    <source>
        <dbReference type="ARBA" id="ARBA00022853"/>
    </source>
</evidence>
<dbReference type="Pfam" id="PF01426">
    <property type="entry name" value="BAH"/>
    <property type="match status" value="2"/>
</dbReference>
<evidence type="ECO:0000256" key="10">
    <source>
        <dbReference type="SAM" id="MobiDB-lite"/>
    </source>
</evidence>
<feature type="compositionally biased region" description="Basic and acidic residues" evidence="10">
    <location>
        <begin position="982"/>
        <end position="1008"/>
    </location>
</feature>
<keyword evidence="5 8" id="KW-0103">Bromodomain</keyword>
<dbReference type="CDD" id="cd05526">
    <property type="entry name" value="Bromo_polybromo_VI"/>
    <property type="match status" value="1"/>
</dbReference>
<feature type="DNA-binding region" description="HMG box" evidence="9">
    <location>
        <begin position="1453"/>
        <end position="1521"/>
    </location>
</feature>
<keyword evidence="6" id="KW-0804">Transcription</keyword>
<feature type="domain" description="Bromo" evidence="11">
    <location>
        <begin position="280"/>
        <end position="350"/>
    </location>
</feature>
<feature type="region of interest" description="Disordered" evidence="10">
    <location>
        <begin position="982"/>
        <end position="1024"/>
    </location>
</feature>
<dbReference type="SUPFAM" id="SSF47095">
    <property type="entry name" value="HMG-box"/>
    <property type="match status" value="1"/>
</dbReference>
<feature type="region of interest" description="Disordered" evidence="10">
    <location>
        <begin position="1385"/>
        <end position="1455"/>
    </location>
</feature>
<evidence type="ECO:0000259" key="12">
    <source>
        <dbReference type="PROSITE" id="PS50118"/>
    </source>
</evidence>
<dbReference type="RefSeq" id="XP_022095943.1">
    <property type="nucleotide sequence ID" value="XM_022240251.1"/>
</dbReference>
<dbReference type="SMART" id="SM00297">
    <property type="entry name" value="BROMO"/>
    <property type="match status" value="6"/>
</dbReference>
<feature type="domain" description="Bromo" evidence="11">
    <location>
        <begin position="593"/>
        <end position="663"/>
    </location>
</feature>